<organism evidence="1 2">
    <name type="scientific">Niveispirillum cyanobacteriorum</name>
    <dbReference type="NCBI Taxonomy" id="1612173"/>
    <lineage>
        <taxon>Bacteria</taxon>
        <taxon>Pseudomonadati</taxon>
        <taxon>Pseudomonadota</taxon>
        <taxon>Alphaproteobacteria</taxon>
        <taxon>Rhodospirillales</taxon>
        <taxon>Azospirillaceae</taxon>
        <taxon>Niveispirillum</taxon>
    </lineage>
</organism>
<dbReference type="EMBL" id="CP025611">
    <property type="protein sequence ID" value="AUN31274.1"/>
    <property type="molecule type" value="Genomic_DNA"/>
</dbReference>
<dbReference type="Proteomes" id="UP000234752">
    <property type="component" value="Chromosome eg_1"/>
</dbReference>
<dbReference type="OrthoDB" id="8450901at2"/>
<dbReference type="RefSeq" id="WP_102112881.1">
    <property type="nucleotide sequence ID" value="NZ_BMGN01000005.1"/>
</dbReference>
<protein>
    <submittedName>
        <fullName evidence="1">DNA transposition protein</fullName>
    </submittedName>
</protein>
<sequence length="151" mass="16624">MAPRRDSNTMDLLSWQPPAAPAAFAPEVVRAATLRATLAKGVGAALKESDKGREVIALEMGDYLGEVVPKSMLDAYASESREEHVISLVRFIALIHATRDYRLLQLLADQFGLAVIEARYVPAIEQAVLDDKIAELTQRRNVANKKWRGPA</sequence>
<evidence type="ECO:0000313" key="1">
    <source>
        <dbReference type="EMBL" id="AUN31274.1"/>
    </source>
</evidence>
<reference evidence="1 2" key="1">
    <citation type="submission" date="2017-12" db="EMBL/GenBank/DDBJ databases">
        <title>Genomes of bacteria within cyanobacterial aggregates.</title>
        <authorList>
            <person name="Cai H."/>
        </authorList>
    </citation>
    <scope>NUCLEOTIDE SEQUENCE [LARGE SCALE GENOMIC DNA]</scope>
    <source>
        <strain evidence="1 2">TH16</strain>
    </source>
</reference>
<dbReference type="AlphaFoldDB" id="A0A2K9NDU3"/>
<gene>
    <name evidence="1" type="ORF">C0V82_14280</name>
</gene>
<name>A0A2K9NDU3_9PROT</name>
<dbReference type="KEGG" id="ncb:C0V82_14280"/>
<keyword evidence="2" id="KW-1185">Reference proteome</keyword>
<proteinExistence type="predicted"/>
<accession>A0A2K9NDU3</accession>
<evidence type="ECO:0000313" key="2">
    <source>
        <dbReference type="Proteomes" id="UP000234752"/>
    </source>
</evidence>